<evidence type="ECO:0000256" key="5">
    <source>
        <dbReference type="ARBA" id="ARBA00023242"/>
    </source>
</evidence>
<proteinExistence type="predicted"/>
<keyword evidence="4" id="KW-0804">Transcription</keyword>
<evidence type="ECO:0000256" key="1">
    <source>
        <dbReference type="ARBA" id="ARBA00004123"/>
    </source>
</evidence>
<dbReference type="SMART" id="SM00432">
    <property type="entry name" value="MADS"/>
    <property type="match status" value="1"/>
</dbReference>
<organism evidence="7 8">
    <name type="scientific">Solanum verrucosum</name>
    <dbReference type="NCBI Taxonomy" id="315347"/>
    <lineage>
        <taxon>Eukaryota</taxon>
        <taxon>Viridiplantae</taxon>
        <taxon>Streptophyta</taxon>
        <taxon>Embryophyta</taxon>
        <taxon>Tracheophyta</taxon>
        <taxon>Spermatophyta</taxon>
        <taxon>Magnoliopsida</taxon>
        <taxon>eudicotyledons</taxon>
        <taxon>Gunneridae</taxon>
        <taxon>Pentapetalae</taxon>
        <taxon>asterids</taxon>
        <taxon>lamiids</taxon>
        <taxon>Solanales</taxon>
        <taxon>Solanaceae</taxon>
        <taxon>Solanoideae</taxon>
        <taxon>Solaneae</taxon>
        <taxon>Solanum</taxon>
    </lineage>
</organism>
<dbReference type="Pfam" id="PF00319">
    <property type="entry name" value="SRF-TF"/>
    <property type="match status" value="1"/>
</dbReference>
<dbReference type="InterPro" id="IPR036879">
    <property type="entry name" value="TF_MADSbox_sf"/>
</dbReference>
<dbReference type="PANTHER" id="PTHR11945">
    <property type="entry name" value="MADS BOX PROTEIN"/>
    <property type="match status" value="1"/>
</dbReference>
<dbReference type="GO" id="GO:0000981">
    <property type="term" value="F:DNA-binding transcription factor activity, RNA polymerase II-specific"/>
    <property type="evidence" value="ECO:0007669"/>
    <property type="project" value="TreeGrafter"/>
</dbReference>
<keyword evidence="2" id="KW-0805">Transcription regulation</keyword>
<dbReference type="GO" id="GO:0000978">
    <property type="term" value="F:RNA polymerase II cis-regulatory region sequence-specific DNA binding"/>
    <property type="evidence" value="ECO:0007669"/>
    <property type="project" value="TreeGrafter"/>
</dbReference>
<reference evidence="7" key="1">
    <citation type="submission" date="2023-08" db="EMBL/GenBank/DDBJ databases">
        <title>A de novo genome assembly of Solanum verrucosum Schlechtendal, a Mexican diploid species geographically isolated from the other diploid A-genome species in potato relatives.</title>
        <authorList>
            <person name="Hosaka K."/>
        </authorList>
    </citation>
    <scope>NUCLEOTIDE SEQUENCE</scope>
    <source>
        <tissue evidence="7">Young leaves</tissue>
    </source>
</reference>
<comment type="subcellular location">
    <subcellularLocation>
        <location evidence="1">Nucleus</location>
    </subcellularLocation>
</comment>
<evidence type="ECO:0000256" key="3">
    <source>
        <dbReference type="ARBA" id="ARBA00023125"/>
    </source>
</evidence>
<keyword evidence="5" id="KW-0539">Nucleus</keyword>
<gene>
    <name evidence="7" type="ORF">MTR67_049028</name>
</gene>
<dbReference type="SUPFAM" id="SSF55455">
    <property type="entry name" value="SRF-like"/>
    <property type="match status" value="1"/>
</dbReference>
<dbReference type="EMBL" id="CP133622">
    <property type="protein sequence ID" value="WMV55643.1"/>
    <property type="molecule type" value="Genomic_DNA"/>
</dbReference>
<dbReference type="PANTHER" id="PTHR11945:SF752">
    <property type="entry name" value="MADS-BOX DOMAIN-CONTAINING PROTEIN"/>
    <property type="match status" value="1"/>
</dbReference>
<dbReference type="AlphaFoldDB" id="A0AAF0UYZ6"/>
<evidence type="ECO:0000313" key="8">
    <source>
        <dbReference type="Proteomes" id="UP001234989"/>
    </source>
</evidence>
<evidence type="ECO:0000256" key="2">
    <source>
        <dbReference type="ARBA" id="ARBA00023015"/>
    </source>
</evidence>
<evidence type="ECO:0000256" key="4">
    <source>
        <dbReference type="ARBA" id="ARBA00023163"/>
    </source>
</evidence>
<keyword evidence="3" id="KW-0238">DNA-binding</keyword>
<name>A0AAF0UYZ6_SOLVR</name>
<evidence type="ECO:0000313" key="7">
    <source>
        <dbReference type="EMBL" id="WMV55643.1"/>
    </source>
</evidence>
<accession>A0AAF0UYZ6</accession>
<dbReference type="Proteomes" id="UP001234989">
    <property type="component" value="Chromosome 11"/>
</dbReference>
<feature type="domain" description="MADS-box" evidence="6">
    <location>
        <begin position="1"/>
        <end position="51"/>
    </location>
</feature>
<evidence type="ECO:0000259" key="6">
    <source>
        <dbReference type="PROSITE" id="PS50066"/>
    </source>
</evidence>
<sequence length="51" mass="5690">MQNQSNLQVTFSKQRDGVFKKATELSTLCGVDVVVVVFSPSNKPYSWDTLP</sequence>
<keyword evidence="8" id="KW-1185">Reference proteome</keyword>
<protein>
    <recommendedName>
        <fullName evidence="6">MADS-box domain-containing protein</fullName>
    </recommendedName>
</protein>
<dbReference type="Gene3D" id="3.40.1810.10">
    <property type="entry name" value="Transcription factor, MADS-box"/>
    <property type="match status" value="1"/>
</dbReference>
<dbReference type="PRINTS" id="PR00404">
    <property type="entry name" value="MADSDOMAIN"/>
</dbReference>
<dbReference type="GO" id="GO:0005634">
    <property type="term" value="C:nucleus"/>
    <property type="evidence" value="ECO:0007669"/>
    <property type="project" value="UniProtKB-SubCell"/>
</dbReference>
<dbReference type="PROSITE" id="PS50066">
    <property type="entry name" value="MADS_BOX_2"/>
    <property type="match status" value="1"/>
</dbReference>
<dbReference type="InterPro" id="IPR002100">
    <property type="entry name" value="TF_MADSbox"/>
</dbReference>
<dbReference type="GO" id="GO:0046983">
    <property type="term" value="F:protein dimerization activity"/>
    <property type="evidence" value="ECO:0007669"/>
    <property type="project" value="InterPro"/>
</dbReference>